<comment type="caution">
    <text evidence="1">The sequence shown here is derived from an EMBL/GenBank/DDBJ whole genome shotgun (WGS) entry which is preliminary data.</text>
</comment>
<dbReference type="InterPro" id="IPR023214">
    <property type="entry name" value="HAD_sf"/>
</dbReference>
<evidence type="ECO:0000313" key="1">
    <source>
        <dbReference type="EMBL" id="CCI45006.1"/>
    </source>
</evidence>
<dbReference type="SUPFAM" id="SSF56784">
    <property type="entry name" value="HAD-like"/>
    <property type="match status" value="1"/>
</dbReference>
<evidence type="ECO:0000313" key="2">
    <source>
        <dbReference type="Proteomes" id="UP000053237"/>
    </source>
</evidence>
<dbReference type="InterPro" id="IPR036412">
    <property type="entry name" value="HAD-like_sf"/>
</dbReference>
<dbReference type="EMBL" id="CAIX01000086">
    <property type="protein sequence ID" value="CCI45006.1"/>
    <property type="molecule type" value="Genomic_DNA"/>
</dbReference>
<protein>
    <submittedName>
        <fullName evidence="1">Uncharacterized protein</fullName>
    </submittedName>
</protein>
<dbReference type="NCBIfam" id="TIGR01668">
    <property type="entry name" value="YqeG_hyp_ppase"/>
    <property type="match status" value="1"/>
</dbReference>
<dbReference type="InterPro" id="IPR010021">
    <property type="entry name" value="PGPP1/Gep4"/>
</dbReference>
<reference evidence="1 2" key="1">
    <citation type="submission" date="2012-05" db="EMBL/GenBank/DDBJ databases">
        <title>Recombination and specialization in a pathogen metapopulation.</title>
        <authorList>
            <person name="Gardiner A."/>
            <person name="Kemen E."/>
            <person name="Schultz-Larsen T."/>
            <person name="MacLean D."/>
            <person name="Van Oosterhout C."/>
            <person name="Jones J.D.G."/>
        </authorList>
    </citation>
    <scope>NUCLEOTIDE SEQUENCE [LARGE SCALE GENOMIC DNA]</scope>
    <source>
        <strain evidence="1 2">Ac Nc2</strain>
    </source>
</reference>
<sequence length="222" mass="24954">MSICMEFMRSVELFAVILRCSSHTFPTNVITPRACTFTLAHFQFPPSAFSDIPFQTIKRLGFRGLIIDKDNTLTVPYERILRPEYQDAINECKDLFRDRIVIFSNSAGSSGDANFDEANQIESELHIPVLRHHTKKPLGIDPVRAYFHPISSHQLVMIGDRYSTDVLFGNLNGMLTIRTDPFTCKGESLGNLFLQKLEKKCVLSVQACGVQPPAHPLIPASL</sequence>
<keyword evidence="2" id="KW-1185">Reference proteome</keyword>
<accession>A0A024GDR3</accession>
<dbReference type="GO" id="GO:0008962">
    <property type="term" value="F:phosphatidylglycerophosphatase activity"/>
    <property type="evidence" value="ECO:0007669"/>
    <property type="project" value="InterPro"/>
</dbReference>
<dbReference type="Proteomes" id="UP000053237">
    <property type="component" value="Unassembled WGS sequence"/>
</dbReference>
<proteinExistence type="predicted"/>
<dbReference type="Pfam" id="PF09419">
    <property type="entry name" value="PGP_phosphatase"/>
    <property type="match status" value="1"/>
</dbReference>
<dbReference type="Gene3D" id="3.40.50.1000">
    <property type="entry name" value="HAD superfamily/HAD-like"/>
    <property type="match status" value="1"/>
</dbReference>
<organism evidence="1 2">
    <name type="scientific">Albugo candida</name>
    <dbReference type="NCBI Taxonomy" id="65357"/>
    <lineage>
        <taxon>Eukaryota</taxon>
        <taxon>Sar</taxon>
        <taxon>Stramenopiles</taxon>
        <taxon>Oomycota</taxon>
        <taxon>Peronosporomycetes</taxon>
        <taxon>Albuginales</taxon>
        <taxon>Albuginaceae</taxon>
        <taxon>Albugo</taxon>
    </lineage>
</organism>
<dbReference type="InParanoid" id="A0A024GDR3"/>
<dbReference type="STRING" id="65357.A0A024GDR3"/>
<dbReference type="AlphaFoldDB" id="A0A024GDR3"/>
<gene>
    <name evidence="1" type="ORF">BN9_058530</name>
</gene>
<dbReference type="InterPro" id="IPR027706">
    <property type="entry name" value="PGP_Pase"/>
</dbReference>
<dbReference type="OrthoDB" id="198652at2759"/>
<name>A0A024GDR3_9STRA</name>